<dbReference type="GO" id="GO:0004521">
    <property type="term" value="F:RNA endonuclease activity"/>
    <property type="evidence" value="ECO:0007669"/>
    <property type="project" value="UniProtKB-UniRule"/>
</dbReference>
<dbReference type="SUPFAM" id="SSF55486">
    <property type="entry name" value="Metalloproteases ('zincins'), catalytic domain"/>
    <property type="match status" value="1"/>
</dbReference>
<keyword evidence="8 9" id="KW-0862">Zinc</keyword>
<feature type="binding site" evidence="9">
    <location>
        <position position="126"/>
    </location>
    <ligand>
        <name>Zn(2+)</name>
        <dbReference type="ChEBI" id="CHEBI:29105"/>
        <note>catalytic</note>
    </ligand>
</feature>
<keyword evidence="2 9" id="KW-0690">Ribosome biogenesis</keyword>
<dbReference type="GO" id="GO:0004222">
    <property type="term" value="F:metalloendopeptidase activity"/>
    <property type="evidence" value="ECO:0007669"/>
    <property type="project" value="InterPro"/>
</dbReference>
<gene>
    <name evidence="9" type="primary">ybeY</name>
    <name evidence="10" type="ORF">HNR44_000784</name>
</gene>
<dbReference type="PANTHER" id="PTHR46986">
    <property type="entry name" value="ENDORIBONUCLEASE YBEY, CHLOROPLASTIC"/>
    <property type="match status" value="1"/>
</dbReference>
<sequence length="152" mass="17440">MTIDVHDETGEMTEKHVTLVTIVLQSAQDRLHLHKDTECSLLFVDQATIQALNRDYRGKDKVTDVLSFALNDEDGFEIAQDEHILGDIVLCVERAREQAREYGHSFERELCFLAIHGLLHLIGYDHGTAEEEQEMFTLQEDLLKAYGLERKP</sequence>
<evidence type="ECO:0000256" key="4">
    <source>
        <dbReference type="ARBA" id="ARBA00022722"/>
    </source>
</evidence>
<dbReference type="EMBL" id="JACHHJ010000001">
    <property type="protein sequence ID" value="MBB6448835.1"/>
    <property type="molecule type" value="Genomic_DNA"/>
</dbReference>
<dbReference type="RefSeq" id="WP_184402775.1">
    <property type="nucleotide sequence ID" value="NZ_JACHHJ010000001.1"/>
</dbReference>
<name>A0A841PXS9_9BACL</name>
<evidence type="ECO:0000313" key="10">
    <source>
        <dbReference type="EMBL" id="MBB6448835.1"/>
    </source>
</evidence>
<evidence type="ECO:0000256" key="2">
    <source>
        <dbReference type="ARBA" id="ARBA00022517"/>
    </source>
</evidence>
<feature type="binding site" evidence="9">
    <location>
        <position position="116"/>
    </location>
    <ligand>
        <name>Zn(2+)</name>
        <dbReference type="ChEBI" id="CHEBI:29105"/>
        <note>catalytic</note>
    </ligand>
</feature>
<keyword evidence="5 9" id="KW-0479">Metal-binding</keyword>
<dbReference type="Gene3D" id="3.40.390.30">
    <property type="entry name" value="Metalloproteases ('zincins'), catalytic domain"/>
    <property type="match status" value="1"/>
</dbReference>
<comment type="subcellular location">
    <subcellularLocation>
        <location evidence="9">Cytoplasm</location>
    </subcellularLocation>
</comment>
<accession>A0A841PXS9</accession>
<evidence type="ECO:0000256" key="7">
    <source>
        <dbReference type="ARBA" id="ARBA00022801"/>
    </source>
</evidence>
<keyword evidence="9" id="KW-0963">Cytoplasm</keyword>
<comment type="function">
    <text evidence="9">Single strand-specific metallo-endoribonuclease involved in late-stage 70S ribosome quality control and in maturation of the 3' terminus of the 16S rRNA.</text>
</comment>
<dbReference type="NCBIfam" id="TIGR00043">
    <property type="entry name" value="rRNA maturation RNase YbeY"/>
    <property type="match status" value="1"/>
</dbReference>
<keyword evidence="4 9" id="KW-0540">Nuclease</keyword>
<proteinExistence type="inferred from homology"/>
<dbReference type="GO" id="GO:0006364">
    <property type="term" value="P:rRNA processing"/>
    <property type="evidence" value="ECO:0007669"/>
    <property type="project" value="UniProtKB-UniRule"/>
</dbReference>
<keyword evidence="11" id="KW-1185">Reference proteome</keyword>
<comment type="cofactor">
    <cofactor evidence="9">
        <name>Zn(2+)</name>
        <dbReference type="ChEBI" id="CHEBI:29105"/>
    </cofactor>
    <text evidence="9">Binds 1 zinc ion.</text>
</comment>
<dbReference type="Proteomes" id="UP000568839">
    <property type="component" value="Unassembled WGS sequence"/>
</dbReference>
<evidence type="ECO:0000256" key="3">
    <source>
        <dbReference type="ARBA" id="ARBA00022552"/>
    </source>
</evidence>
<dbReference type="EC" id="3.1.-.-" evidence="9"/>
<dbReference type="GO" id="GO:0005737">
    <property type="term" value="C:cytoplasm"/>
    <property type="evidence" value="ECO:0007669"/>
    <property type="project" value="UniProtKB-SubCell"/>
</dbReference>
<evidence type="ECO:0000313" key="11">
    <source>
        <dbReference type="Proteomes" id="UP000568839"/>
    </source>
</evidence>
<dbReference type="InterPro" id="IPR020549">
    <property type="entry name" value="YbeY_CS"/>
</dbReference>
<dbReference type="Pfam" id="PF02130">
    <property type="entry name" value="YbeY"/>
    <property type="match status" value="1"/>
</dbReference>
<evidence type="ECO:0000256" key="1">
    <source>
        <dbReference type="ARBA" id="ARBA00010875"/>
    </source>
</evidence>
<keyword evidence="3 9" id="KW-0698">rRNA processing</keyword>
<dbReference type="InterPro" id="IPR023091">
    <property type="entry name" value="MetalPrtase_cat_dom_sf_prd"/>
</dbReference>
<dbReference type="PANTHER" id="PTHR46986:SF1">
    <property type="entry name" value="ENDORIBONUCLEASE YBEY, CHLOROPLASTIC"/>
    <property type="match status" value="1"/>
</dbReference>
<evidence type="ECO:0000256" key="9">
    <source>
        <dbReference type="HAMAP-Rule" id="MF_00009"/>
    </source>
</evidence>
<comment type="caution">
    <text evidence="10">The sequence shown here is derived from an EMBL/GenBank/DDBJ whole genome shotgun (WGS) entry which is preliminary data.</text>
</comment>
<protein>
    <recommendedName>
        <fullName evidence="9">Endoribonuclease YbeY</fullName>
        <ecNumber evidence="9">3.1.-.-</ecNumber>
    </recommendedName>
</protein>
<evidence type="ECO:0000256" key="6">
    <source>
        <dbReference type="ARBA" id="ARBA00022759"/>
    </source>
</evidence>
<dbReference type="AlphaFoldDB" id="A0A841PXS9"/>
<dbReference type="GO" id="GO:0008270">
    <property type="term" value="F:zinc ion binding"/>
    <property type="evidence" value="ECO:0007669"/>
    <property type="project" value="UniProtKB-UniRule"/>
</dbReference>
<dbReference type="HAMAP" id="MF_00009">
    <property type="entry name" value="Endoribonucl_YbeY"/>
    <property type="match status" value="1"/>
</dbReference>
<organism evidence="10 11">
    <name type="scientific">Geomicrobium halophilum</name>
    <dbReference type="NCBI Taxonomy" id="549000"/>
    <lineage>
        <taxon>Bacteria</taxon>
        <taxon>Bacillati</taxon>
        <taxon>Bacillota</taxon>
        <taxon>Bacilli</taxon>
        <taxon>Bacillales</taxon>
        <taxon>Geomicrobium</taxon>
    </lineage>
</organism>
<keyword evidence="6 9" id="KW-0255">Endonuclease</keyword>
<reference evidence="10 11" key="1">
    <citation type="submission" date="2020-08" db="EMBL/GenBank/DDBJ databases">
        <title>Genomic Encyclopedia of Type Strains, Phase IV (KMG-IV): sequencing the most valuable type-strain genomes for metagenomic binning, comparative biology and taxonomic classification.</title>
        <authorList>
            <person name="Goeker M."/>
        </authorList>
    </citation>
    <scope>NUCLEOTIDE SEQUENCE [LARGE SCALE GENOMIC DNA]</scope>
    <source>
        <strain evidence="10 11">DSM 21769</strain>
    </source>
</reference>
<evidence type="ECO:0000256" key="8">
    <source>
        <dbReference type="ARBA" id="ARBA00022833"/>
    </source>
</evidence>
<dbReference type="InterPro" id="IPR002036">
    <property type="entry name" value="YbeY"/>
</dbReference>
<feature type="binding site" evidence="9">
    <location>
        <position position="120"/>
    </location>
    <ligand>
        <name>Zn(2+)</name>
        <dbReference type="ChEBI" id="CHEBI:29105"/>
        <note>catalytic</note>
    </ligand>
</feature>
<dbReference type="PROSITE" id="PS01306">
    <property type="entry name" value="UPF0054"/>
    <property type="match status" value="1"/>
</dbReference>
<keyword evidence="7 9" id="KW-0378">Hydrolase</keyword>
<comment type="similarity">
    <text evidence="1 9">Belongs to the endoribonuclease YbeY family.</text>
</comment>
<evidence type="ECO:0000256" key="5">
    <source>
        <dbReference type="ARBA" id="ARBA00022723"/>
    </source>
</evidence>